<proteinExistence type="predicted"/>
<feature type="transmembrane region" description="Helical" evidence="6">
    <location>
        <begin position="6"/>
        <end position="24"/>
    </location>
</feature>
<evidence type="ECO:0000256" key="5">
    <source>
        <dbReference type="ARBA" id="ARBA00022840"/>
    </source>
</evidence>
<comment type="caution">
    <text evidence="8">The sequence shown here is derived from an EMBL/GenBank/DDBJ whole genome shotgun (WGS) entry which is preliminary data.</text>
</comment>
<dbReference type="SUPFAM" id="SSF143597">
    <property type="entry name" value="YojJ-like"/>
    <property type="match status" value="1"/>
</dbReference>
<dbReference type="STRING" id="69896.S284_00690"/>
<comment type="catalytic activity">
    <reaction evidence="1">
        <text>2 ATP = 3',3'-c-di-AMP + 2 diphosphate</text>
        <dbReference type="Rhea" id="RHEA:35655"/>
        <dbReference type="ChEBI" id="CHEBI:30616"/>
        <dbReference type="ChEBI" id="CHEBI:33019"/>
        <dbReference type="ChEBI" id="CHEBI:71500"/>
        <dbReference type="EC" id="2.7.7.85"/>
    </reaction>
</comment>
<dbReference type="InterPro" id="IPR050338">
    <property type="entry name" value="DisA"/>
</dbReference>
<dbReference type="GO" id="GO:0106408">
    <property type="term" value="F:diadenylate cyclase activity"/>
    <property type="evidence" value="ECO:0007669"/>
    <property type="project" value="UniProtKB-EC"/>
</dbReference>
<dbReference type="InterPro" id="IPR014046">
    <property type="entry name" value="C-di-AMP_synthase"/>
</dbReference>
<dbReference type="AlphaFoldDB" id="A0A421NXC1"/>
<gene>
    <name evidence="8" type="primary">dacA</name>
    <name evidence="8" type="ORF">PSSA1_v1c4100</name>
</gene>
<keyword evidence="6" id="KW-1133">Transmembrane helix</keyword>
<feature type="domain" description="DAC" evidence="7">
    <location>
        <begin position="100"/>
        <end position="245"/>
    </location>
</feature>
<keyword evidence="9" id="KW-1185">Reference proteome</keyword>
<evidence type="ECO:0000256" key="2">
    <source>
        <dbReference type="ARBA" id="ARBA00022679"/>
    </source>
</evidence>
<feature type="transmembrane region" description="Helical" evidence="6">
    <location>
        <begin position="31"/>
        <end position="48"/>
    </location>
</feature>
<dbReference type="OrthoDB" id="9807385at2"/>
<dbReference type="InterPro" id="IPR003390">
    <property type="entry name" value="DNA_integrity_scan_DisA_N"/>
</dbReference>
<dbReference type="KEGG" id="psol:S284_00690"/>
<protein>
    <submittedName>
        <fullName evidence="8">Diadenylate cyclase</fullName>
    </submittedName>
</protein>
<accession>A0A421NXC1</accession>
<dbReference type="PANTHER" id="PTHR34185:SF1">
    <property type="entry name" value="DIADENYLATE CYCLASE"/>
    <property type="match status" value="1"/>
</dbReference>
<dbReference type="EMBL" id="MPBG01000005">
    <property type="protein sequence ID" value="RMI88681.1"/>
    <property type="molecule type" value="Genomic_DNA"/>
</dbReference>
<name>A0A421NXC1_9MOLU</name>
<keyword evidence="2" id="KW-0808">Transferase</keyword>
<dbReference type="PANTHER" id="PTHR34185">
    <property type="entry name" value="DIADENYLATE CYCLASE"/>
    <property type="match status" value="1"/>
</dbReference>
<dbReference type="RefSeq" id="WP_023161192.1">
    <property type="nucleotide sequence ID" value="NC_022588.1"/>
</dbReference>
<evidence type="ECO:0000256" key="4">
    <source>
        <dbReference type="ARBA" id="ARBA00022741"/>
    </source>
</evidence>
<evidence type="ECO:0000256" key="1">
    <source>
        <dbReference type="ARBA" id="ARBA00000877"/>
    </source>
</evidence>
<dbReference type="PIRSF" id="PIRSF004793">
    <property type="entry name" value="UCP004793"/>
    <property type="match status" value="1"/>
</dbReference>
<keyword evidence="6" id="KW-0812">Transmembrane</keyword>
<organism evidence="8 9">
    <name type="scientific">Candidatus Phytoplasma solani</name>
    <dbReference type="NCBI Taxonomy" id="69896"/>
    <lineage>
        <taxon>Bacteria</taxon>
        <taxon>Bacillati</taxon>
        <taxon>Mycoplasmatota</taxon>
        <taxon>Mollicutes</taxon>
        <taxon>Acholeplasmatales</taxon>
        <taxon>Acholeplasmataceae</taxon>
        <taxon>Candidatus Phytoplasma</taxon>
        <taxon>16SrXII (Stolbur group)</taxon>
    </lineage>
</organism>
<keyword evidence="5" id="KW-0067">ATP-binding</keyword>
<evidence type="ECO:0000313" key="8">
    <source>
        <dbReference type="EMBL" id="RMI88681.1"/>
    </source>
</evidence>
<dbReference type="GO" id="GO:0006171">
    <property type="term" value="P:cAMP biosynthetic process"/>
    <property type="evidence" value="ECO:0007669"/>
    <property type="project" value="InterPro"/>
</dbReference>
<sequence>MNLFPLFFFLFFTLAFLIFSFLLVEYQILKMICLLLWWVSLAYLLQQQHTPIYRFFKDQLKIDISENFYYSFLNFILTSIIIIKAPYLRNISNNWVKYWHAKRKNVFMGGDLTQKEIIATVMELSSQKIGALITIEKNNTLEQYAQKAILINGDVSKELLLNIFTPNTPLHDGAVIIRGDKILCAGAYFTLSSADENFDKKTGSRHRAALGISEITDSMTVVVSEETGNISIALEGIMIKINEKAKLQEYLAIFMN</sequence>
<keyword evidence="3" id="KW-0548">Nucleotidyltransferase</keyword>
<evidence type="ECO:0000313" key="9">
    <source>
        <dbReference type="Proteomes" id="UP000283896"/>
    </source>
</evidence>
<keyword evidence="6" id="KW-0472">Membrane</keyword>
<reference evidence="9" key="1">
    <citation type="submission" date="2016-11" db="EMBL/GenBank/DDBJ databases">
        <title>Genome sequence of Candidatus Phytoplasma solani strain SA-1.</title>
        <authorList>
            <person name="Haryono M."/>
            <person name="Samarzija I."/>
            <person name="Seruga Music M."/>
            <person name="Hogenhout S."/>
            <person name="Kuo C.-H."/>
        </authorList>
    </citation>
    <scope>NUCLEOTIDE SEQUENCE [LARGE SCALE GENOMIC DNA]</scope>
    <source>
        <strain evidence="9">SA-1</strain>
    </source>
</reference>
<feature type="transmembrane region" description="Helical" evidence="6">
    <location>
        <begin position="68"/>
        <end position="87"/>
    </location>
</feature>
<evidence type="ECO:0000259" key="7">
    <source>
        <dbReference type="PROSITE" id="PS51794"/>
    </source>
</evidence>
<dbReference type="PROSITE" id="PS51794">
    <property type="entry name" value="DAC"/>
    <property type="match status" value="1"/>
</dbReference>
<dbReference type="GO" id="GO:0005524">
    <property type="term" value="F:ATP binding"/>
    <property type="evidence" value="ECO:0007669"/>
    <property type="project" value="UniProtKB-KW"/>
</dbReference>
<keyword evidence="4" id="KW-0547">Nucleotide-binding</keyword>
<evidence type="ECO:0000256" key="3">
    <source>
        <dbReference type="ARBA" id="ARBA00022695"/>
    </source>
</evidence>
<dbReference type="GO" id="GO:0004016">
    <property type="term" value="F:adenylate cyclase activity"/>
    <property type="evidence" value="ECO:0007669"/>
    <property type="project" value="InterPro"/>
</dbReference>
<dbReference type="InterPro" id="IPR036888">
    <property type="entry name" value="DNA_integrity_DisA_N_sf"/>
</dbReference>
<dbReference type="Proteomes" id="UP000283896">
    <property type="component" value="Unassembled WGS sequence"/>
</dbReference>
<dbReference type="Gene3D" id="3.40.1700.10">
    <property type="entry name" value="DNA integrity scanning protein, DisA, N-terminal domain"/>
    <property type="match status" value="1"/>
</dbReference>
<dbReference type="Pfam" id="PF02457">
    <property type="entry name" value="DAC"/>
    <property type="match status" value="1"/>
</dbReference>
<evidence type="ECO:0000256" key="6">
    <source>
        <dbReference type="SAM" id="Phobius"/>
    </source>
</evidence>